<reference evidence="6" key="1">
    <citation type="submission" date="2022-05" db="EMBL/GenBank/DDBJ databases">
        <title>Draft genome sequence of Clostridium tertium strain CP3 isolated from Peru.</title>
        <authorList>
            <person name="Hurtado R."/>
            <person name="Lima L."/>
            <person name="Sousa T."/>
            <person name="Jaiswal A.K."/>
            <person name="Tiwari S."/>
            <person name="Maturrano L."/>
            <person name="Brenig B."/>
            <person name="Azevedo V."/>
        </authorList>
    </citation>
    <scope>NUCLEOTIDE SEQUENCE</scope>
    <source>
        <strain evidence="6">CP3</strain>
    </source>
</reference>
<keyword evidence="4 5" id="KW-0472">Membrane</keyword>
<dbReference type="EMBL" id="JAMRYU010000013">
    <property type="protein sequence ID" value="MDC4241133.1"/>
    <property type="molecule type" value="Genomic_DNA"/>
</dbReference>
<comment type="caution">
    <text evidence="6">The sequence shown here is derived from an EMBL/GenBank/DDBJ whole genome shotgun (WGS) entry which is preliminary data.</text>
</comment>
<comment type="subcellular location">
    <subcellularLocation>
        <location evidence="1">Membrane</location>
        <topology evidence="1">Multi-pass membrane protein</topology>
    </subcellularLocation>
</comment>
<accession>A0A9X4B3B7</accession>
<dbReference type="RefSeq" id="WP_272470469.1">
    <property type="nucleotide sequence ID" value="NZ_JAMRYU010000013.1"/>
</dbReference>
<dbReference type="CDD" id="cd16914">
    <property type="entry name" value="EcfT"/>
    <property type="match status" value="1"/>
</dbReference>
<dbReference type="InterPro" id="IPR003339">
    <property type="entry name" value="ABC/ECF_trnsptr_transmembrane"/>
</dbReference>
<keyword evidence="3 5" id="KW-1133">Transmembrane helix</keyword>
<evidence type="ECO:0000313" key="7">
    <source>
        <dbReference type="Proteomes" id="UP001141183"/>
    </source>
</evidence>
<feature type="transmembrane region" description="Helical" evidence="5">
    <location>
        <begin position="113"/>
        <end position="136"/>
    </location>
</feature>
<evidence type="ECO:0000256" key="1">
    <source>
        <dbReference type="ARBA" id="ARBA00004141"/>
    </source>
</evidence>
<evidence type="ECO:0000313" key="6">
    <source>
        <dbReference type="EMBL" id="MDC4241133.1"/>
    </source>
</evidence>
<proteinExistence type="predicted"/>
<keyword evidence="7" id="KW-1185">Reference proteome</keyword>
<organism evidence="6 7">
    <name type="scientific">Clostridium tertium</name>
    <dbReference type="NCBI Taxonomy" id="1559"/>
    <lineage>
        <taxon>Bacteria</taxon>
        <taxon>Bacillati</taxon>
        <taxon>Bacillota</taxon>
        <taxon>Clostridia</taxon>
        <taxon>Eubacteriales</taxon>
        <taxon>Clostridiaceae</taxon>
        <taxon>Clostridium</taxon>
    </lineage>
</organism>
<evidence type="ECO:0000256" key="5">
    <source>
        <dbReference type="SAM" id="Phobius"/>
    </source>
</evidence>
<gene>
    <name evidence="6" type="ORF">NE398_13275</name>
</gene>
<dbReference type="AlphaFoldDB" id="A0A9X4B3B7"/>
<sequence length="275" mass="31558">MSKMLEYTNINSPIHKLTGASKLIALIIWALASMITYDTRVLILMFILSIFVFKISKVEFKQVSFVLYFILIFLLLNNLAIFIFSPYEGVQIYGGRTDLFKIAGPYTLTLEQLFYQFNITLKYFSIIPMALLFMVATNPSEFAASLNKIGVSYKVAYSVSIALRYIPDVQRDYQDISFAQQARGIDMSKKERVTKRIKNSAAILMPLIFSSLDRIDTISSAMELRAFGKNKKRTWYSGRKFEKRDYIAILIVSLIFIVAIVATIVNHGRFYNPFI</sequence>
<keyword evidence="2 5" id="KW-0812">Transmembrane</keyword>
<protein>
    <submittedName>
        <fullName evidence="6">Energy-coupling factor transporter transmembrane protein EcfT</fullName>
    </submittedName>
</protein>
<evidence type="ECO:0000256" key="2">
    <source>
        <dbReference type="ARBA" id="ARBA00022692"/>
    </source>
</evidence>
<dbReference type="PANTHER" id="PTHR33514">
    <property type="entry name" value="PROTEIN ABCI12, CHLOROPLASTIC"/>
    <property type="match status" value="1"/>
</dbReference>
<dbReference type="GO" id="GO:0005886">
    <property type="term" value="C:plasma membrane"/>
    <property type="evidence" value="ECO:0007669"/>
    <property type="project" value="UniProtKB-ARBA"/>
</dbReference>
<dbReference type="Proteomes" id="UP001141183">
    <property type="component" value="Unassembled WGS sequence"/>
</dbReference>
<feature type="transmembrane region" description="Helical" evidence="5">
    <location>
        <begin position="65"/>
        <end position="84"/>
    </location>
</feature>
<name>A0A9X4B3B7_9CLOT</name>
<feature type="transmembrane region" description="Helical" evidence="5">
    <location>
        <begin position="23"/>
        <end position="53"/>
    </location>
</feature>
<dbReference type="Pfam" id="PF02361">
    <property type="entry name" value="CbiQ"/>
    <property type="match status" value="1"/>
</dbReference>
<evidence type="ECO:0000256" key="3">
    <source>
        <dbReference type="ARBA" id="ARBA00022989"/>
    </source>
</evidence>
<feature type="transmembrane region" description="Helical" evidence="5">
    <location>
        <begin position="246"/>
        <end position="265"/>
    </location>
</feature>
<evidence type="ECO:0000256" key="4">
    <source>
        <dbReference type="ARBA" id="ARBA00023136"/>
    </source>
</evidence>
<dbReference type="PANTHER" id="PTHR33514:SF1">
    <property type="entry name" value="ABC TRANSPORTER PERMEASE"/>
    <property type="match status" value="1"/>
</dbReference>